<dbReference type="GO" id="GO:0004827">
    <property type="term" value="F:proline-tRNA ligase activity"/>
    <property type="evidence" value="ECO:0007669"/>
    <property type="project" value="UniProtKB-UniRule"/>
</dbReference>
<dbReference type="InterPro" id="IPR023717">
    <property type="entry name" value="Pro-tRNA-Synthase_IIa_type1"/>
</dbReference>
<evidence type="ECO:0000259" key="11">
    <source>
        <dbReference type="PROSITE" id="PS50862"/>
    </source>
</evidence>
<dbReference type="CDD" id="cd04334">
    <property type="entry name" value="ProRS-INS"/>
    <property type="match status" value="1"/>
</dbReference>
<dbReference type="InterPro" id="IPR007214">
    <property type="entry name" value="YbaK/aa-tRNA-synth-assoc-dom"/>
</dbReference>
<dbReference type="CDD" id="cd00861">
    <property type="entry name" value="ProRS_anticodon_short"/>
    <property type="match status" value="1"/>
</dbReference>
<dbReference type="CDD" id="cd00779">
    <property type="entry name" value="ProRS_core_prok"/>
    <property type="match status" value="1"/>
</dbReference>
<dbReference type="SUPFAM" id="SSF55826">
    <property type="entry name" value="YbaK/ProRS associated domain"/>
    <property type="match status" value="1"/>
</dbReference>
<dbReference type="PIRSF" id="PIRSF001535">
    <property type="entry name" value="ProRS_1"/>
    <property type="match status" value="1"/>
</dbReference>
<dbReference type="InterPro" id="IPR004154">
    <property type="entry name" value="Anticodon-bd"/>
</dbReference>
<dbReference type="EMBL" id="CAADFR010000086">
    <property type="protein sequence ID" value="VFK41148.1"/>
    <property type="molecule type" value="Genomic_DNA"/>
</dbReference>
<comment type="subunit">
    <text evidence="2 10">Homodimer.</text>
</comment>
<dbReference type="AlphaFoldDB" id="A0A450YHV9"/>
<dbReference type="GO" id="GO:0005524">
    <property type="term" value="F:ATP binding"/>
    <property type="evidence" value="ECO:0007669"/>
    <property type="project" value="UniProtKB-UniRule"/>
</dbReference>
<dbReference type="Gene3D" id="3.30.930.10">
    <property type="entry name" value="Bira Bifunctional Protein, Domain 2"/>
    <property type="match status" value="2"/>
</dbReference>
<dbReference type="SUPFAM" id="SSF55681">
    <property type="entry name" value="Class II aaRS and biotin synthetases"/>
    <property type="match status" value="1"/>
</dbReference>
<dbReference type="GO" id="GO:0006433">
    <property type="term" value="P:prolyl-tRNA aminoacylation"/>
    <property type="evidence" value="ECO:0007669"/>
    <property type="project" value="UniProtKB-UniRule"/>
</dbReference>
<dbReference type="NCBIfam" id="TIGR00409">
    <property type="entry name" value="proS_fam_II"/>
    <property type="match status" value="1"/>
</dbReference>
<dbReference type="InterPro" id="IPR044140">
    <property type="entry name" value="ProRS_anticodon_short"/>
</dbReference>
<comment type="similarity">
    <text evidence="10">Belongs to the class-II aminoacyl-tRNA synthetase family. ProS type 1 subfamily.</text>
</comment>
<evidence type="ECO:0000256" key="4">
    <source>
        <dbReference type="ARBA" id="ARBA00022598"/>
    </source>
</evidence>
<dbReference type="PROSITE" id="PS50862">
    <property type="entry name" value="AA_TRNA_LIGASE_II"/>
    <property type="match status" value="1"/>
</dbReference>
<evidence type="ECO:0000313" key="13">
    <source>
        <dbReference type="EMBL" id="VFK47399.1"/>
    </source>
</evidence>
<dbReference type="InterPro" id="IPR045864">
    <property type="entry name" value="aa-tRNA-synth_II/BPL/LPL"/>
</dbReference>
<dbReference type="InterPro" id="IPR002316">
    <property type="entry name" value="Pro-tRNA-ligase_IIa"/>
</dbReference>
<dbReference type="EMBL" id="CAADFU010000094">
    <property type="protein sequence ID" value="VFK47399.1"/>
    <property type="molecule type" value="Genomic_DNA"/>
</dbReference>
<comment type="catalytic activity">
    <reaction evidence="9 10">
        <text>tRNA(Pro) + L-proline + ATP = L-prolyl-tRNA(Pro) + AMP + diphosphate</text>
        <dbReference type="Rhea" id="RHEA:14305"/>
        <dbReference type="Rhea" id="RHEA-COMP:9700"/>
        <dbReference type="Rhea" id="RHEA-COMP:9702"/>
        <dbReference type="ChEBI" id="CHEBI:30616"/>
        <dbReference type="ChEBI" id="CHEBI:33019"/>
        <dbReference type="ChEBI" id="CHEBI:60039"/>
        <dbReference type="ChEBI" id="CHEBI:78442"/>
        <dbReference type="ChEBI" id="CHEBI:78532"/>
        <dbReference type="ChEBI" id="CHEBI:456215"/>
        <dbReference type="EC" id="6.1.1.15"/>
    </reaction>
</comment>
<keyword evidence="5 10" id="KW-0547">Nucleotide-binding</keyword>
<dbReference type="Pfam" id="PF04073">
    <property type="entry name" value="tRNA_edit"/>
    <property type="match status" value="1"/>
</dbReference>
<dbReference type="InterPro" id="IPR006195">
    <property type="entry name" value="aa-tRNA-synth_II"/>
</dbReference>
<evidence type="ECO:0000256" key="5">
    <source>
        <dbReference type="ARBA" id="ARBA00022741"/>
    </source>
</evidence>
<dbReference type="EC" id="6.1.1.15" evidence="10"/>
<evidence type="ECO:0000313" key="12">
    <source>
        <dbReference type="EMBL" id="VFK41148.1"/>
    </source>
</evidence>
<dbReference type="InterPro" id="IPR002314">
    <property type="entry name" value="aa-tRNA-synt_IIb"/>
</dbReference>
<evidence type="ECO:0000256" key="1">
    <source>
        <dbReference type="ARBA" id="ARBA00004496"/>
    </source>
</evidence>
<organism evidence="12">
    <name type="scientific">Candidatus Kentrum sp. SD</name>
    <dbReference type="NCBI Taxonomy" id="2126332"/>
    <lineage>
        <taxon>Bacteria</taxon>
        <taxon>Pseudomonadati</taxon>
        <taxon>Pseudomonadota</taxon>
        <taxon>Gammaproteobacteria</taxon>
        <taxon>Candidatus Kentrum</taxon>
    </lineage>
</organism>
<gene>
    <name evidence="10" type="primary">proS</name>
    <name evidence="13" type="ORF">BECKSD772E_GA0070983_10947</name>
    <name evidence="12" type="ORF">BECKSD772F_GA0070984_10867</name>
</gene>
<evidence type="ECO:0000256" key="2">
    <source>
        <dbReference type="ARBA" id="ARBA00011738"/>
    </source>
</evidence>
<dbReference type="FunFam" id="3.30.930.10:FF:000043">
    <property type="entry name" value="Proline--tRNA ligase"/>
    <property type="match status" value="1"/>
</dbReference>
<dbReference type="HAMAP" id="MF_01569">
    <property type="entry name" value="Pro_tRNA_synth_type1"/>
    <property type="match status" value="1"/>
</dbReference>
<dbReference type="InterPro" id="IPR050062">
    <property type="entry name" value="Pro-tRNA_synthetase"/>
</dbReference>
<keyword evidence="8 10" id="KW-0030">Aminoacyl-tRNA synthetase</keyword>
<feature type="domain" description="Aminoacyl-transfer RNA synthetases class-II family profile" evidence="11">
    <location>
        <begin position="38"/>
        <end position="481"/>
    </location>
</feature>
<dbReference type="GO" id="GO:0005829">
    <property type="term" value="C:cytosol"/>
    <property type="evidence" value="ECO:0007669"/>
    <property type="project" value="TreeGrafter"/>
</dbReference>
<protein>
    <recommendedName>
        <fullName evidence="10">Proline--tRNA ligase</fullName>
        <ecNumber evidence="10">6.1.1.15</ecNumber>
    </recommendedName>
    <alternativeName>
        <fullName evidence="10">Prolyl-tRNA synthetase</fullName>
        <shortName evidence="10">ProRS</shortName>
    </alternativeName>
</protein>
<proteinExistence type="inferred from homology"/>
<dbReference type="GO" id="GO:0002161">
    <property type="term" value="F:aminoacyl-tRNA deacylase activity"/>
    <property type="evidence" value="ECO:0007669"/>
    <property type="project" value="InterPro"/>
</dbReference>
<reference evidence="12" key="1">
    <citation type="submission" date="2019-02" db="EMBL/GenBank/DDBJ databases">
        <authorList>
            <person name="Gruber-Vodicka R. H."/>
            <person name="Seah K. B. B."/>
        </authorList>
    </citation>
    <scope>NUCLEOTIDE SEQUENCE</scope>
    <source>
        <strain evidence="13">BECK_S1320</strain>
        <strain evidence="12">BECK_S1321</strain>
    </source>
</reference>
<comment type="domain">
    <text evidence="10">Consists of three domains: the N-terminal catalytic domain, the editing domain and the C-terminal anticodon-binding domain.</text>
</comment>
<dbReference type="InterPro" id="IPR004500">
    <property type="entry name" value="Pro-tRNA-synth_IIa_bac-type"/>
</dbReference>
<dbReference type="Gene3D" id="3.40.50.800">
    <property type="entry name" value="Anticodon-binding domain"/>
    <property type="match status" value="1"/>
</dbReference>
<dbReference type="InterPro" id="IPR033730">
    <property type="entry name" value="ProRS_core_prok"/>
</dbReference>
<evidence type="ECO:0000256" key="8">
    <source>
        <dbReference type="ARBA" id="ARBA00023146"/>
    </source>
</evidence>
<name>A0A450YHV9_9GAMM</name>
<dbReference type="PANTHER" id="PTHR42753:SF2">
    <property type="entry name" value="PROLINE--TRNA LIGASE"/>
    <property type="match status" value="1"/>
</dbReference>
<dbReference type="Pfam" id="PF03129">
    <property type="entry name" value="HGTP_anticodon"/>
    <property type="match status" value="1"/>
</dbReference>
<comment type="subcellular location">
    <subcellularLocation>
        <location evidence="1 10">Cytoplasm</location>
    </subcellularLocation>
</comment>
<dbReference type="PANTHER" id="PTHR42753">
    <property type="entry name" value="MITOCHONDRIAL RIBOSOME PROTEIN L39/PROLYL-TRNA LIGASE FAMILY MEMBER"/>
    <property type="match status" value="1"/>
</dbReference>
<dbReference type="SUPFAM" id="SSF52954">
    <property type="entry name" value="Class II aaRS ABD-related"/>
    <property type="match status" value="1"/>
</dbReference>
<dbReference type="NCBIfam" id="NF006625">
    <property type="entry name" value="PRK09194.1"/>
    <property type="match status" value="1"/>
</dbReference>
<dbReference type="InterPro" id="IPR036754">
    <property type="entry name" value="YbaK/aa-tRNA-synt-asso_dom_sf"/>
</dbReference>
<keyword evidence="6 10" id="KW-0067">ATP-binding</keyword>
<evidence type="ECO:0000256" key="7">
    <source>
        <dbReference type="ARBA" id="ARBA00022917"/>
    </source>
</evidence>
<evidence type="ECO:0000256" key="10">
    <source>
        <dbReference type="HAMAP-Rule" id="MF_01569"/>
    </source>
</evidence>
<evidence type="ECO:0000256" key="9">
    <source>
        <dbReference type="ARBA" id="ARBA00047671"/>
    </source>
</evidence>
<keyword evidence="3 10" id="KW-0963">Cytoplasm</keyword>
<keyword evidence="7 10" id="KW-0648">Protein biosynthesis</keyword>
<dbReference type="Gene3D" id="3.90.960.10">
    <property type="entry name" value="YbaK/aminoacyl-tRNA synthetase-associated domain"/>
    <property type="match status" value="1"/>
</dbReference>
<keyword evidence="4 10" id="KW-0436">Ligase</keyword>
<dbReference type="PRINTS" id="PR01046">
    <property type="entry name" value="TRNASYNTHPRO"/>
</dbReference>
<dbReference type="Pfam" id="PF00587">
    <property type="entry name" value="tRNA-synt_2b"/>
    <property type="match status" value="1"/>
</dbReference>
<comment type="function">
    <text evidence="10">Catalyzes the attachment of proline to tRNA(Pro) in a two-step reaction: proline is first activated by ATP to form Pro-AMP and then transferred to the acceptor end of tRNA(Pro). As ProRS can inadvertently accommodate and process non-cognate amino acids such as alanine and cysteine, to avoid such errors it has two additional distinct editing activities against alanine. One activity is designated as 'pretransfer' editing and involves the tRNA(Pro)-independent hydrolysis of activated Ala-AMP. The other activity is designated 'posttransfer' editing and involves deacylation of mischarged Ala-tRNA(Pro). The misacylated Cys-tRNA(Pro) is not edited by ProRS.</text>
</comment>
<evidence type="ECO:0000256" key="3">
    <source>
        <dbReference type="ARBA" id="ARBA00022490"/>
    </source>
</evidence>
<evidence type="ECO:0000256" key="6">
    <source>
        <dbReference type="ARBA" id="ARBA00022840"/>
    </source>
</evidence>
<sequence>MRSSQILLATLKETPADAEVVSHQLMLRAGMIRKLASGLYSWLPLGLRVLRKVETIVREEMDRAGAQEILMPAVQPVELWQESGRWDQFGPELLRLRDRHQREFCFGPTHEEVITDLVRREIRSYKQLPANFYQIQTKFRDEIRPRFGVMRAREFLMKDAYSFHTDTDSLEDTYREMRDAYGRIFSRAGLDFRIVAADSGTMGGRRSEEFHVLAESGEDAIAFGDQDDGKTGFAANVELVPAPPPEGERPAPSQEMRRVDTPDRHTIAEVAEFLDTPPSQCLKTIIVQGQDGGLVALVLRGDHELNAVKAAGLPGVETPMVFADAEQIQKIIGAAPGSIGPVGLEIPVFVDHAAAFVADFVCGANVEGQHLVGVNWGRDLPEPTAVDLRNALKGDPSPDGKGALEIARGIEVGHIFQLGAKYSEAMHAVCLTESGQAIPLVMGCYGIGVSRVVAAAIEQHHDEHGIRWPIAIAPFQVALLPMNMHKSQRLRNAVEALYREFLDAGVEVFLDDRAIRPGVMFADADLMGFPHRVVFGERGLDAGEVEYKARTEEKATQVPLGDIVAFVRERCDQQVSRDKMQSDG</sequence>
<dbReference type="InterPro" id="IPR036621">
    <property type="entry name" value="Anticodon-bd_dom_sf"/>
</dbReference>
<accession>A0A450YHV9</accession>